<organism evidence="1 2">
    <name type="scientific">Pyronema omphalodes (strain CBS 100304)</name>
    <name type="common">Pyronema confluens</name>
    <dbReference type="NCBI Taxonomy" id="1076935"/>
    <lineage>
        <taxon>Eukaryota</taxon>
        <taxon>Fungi</taxon>
        <taxon>Dikarya</taxon>
        <taxon>Ascomycota</taxon>
        <taxon>Pezizomycotina</taxon>
        <taxon>Pezizomycetes</taxon>
        <taxon>Pezizales</taxon>
        <taxon>Pyronemataceae</taxon>
        <taxon>Pyronema</taxon>
    </lineage>
</organism>
<proteinExistence type="predicted"/>
<dbReference type="EMBL" id="HF935650">
    <property type="protein sequence ID" value="CCX31805.1"/>
    <property type="molecule type" value="Genomic_DNA"/>
</dbReference>
<name>U4LR72_PYROM</name>
<dbReference type="Proteomes" id="UP000018144">
    <property type="component" value="Unassembled WGS sequence"/>
</dbReference>
<gene>
    <name evidence="1" type="ORF">PCON_11449</name>
</gene>
<keyword evidence="2" id="KW-1185">Reference proteome</keyword>
<sequence length="58" mass="6771">MHLSVYLTFPFILGIPIHTQSPRQNTANLLYLLYDNVTTRGTPVVHRCLGWWIMMSRP</sequence>
<evidence type="ECO:0000313" key="2">
    <source>
        <dbReference type="Proteomes" id="UP000018144"/>
    </source>
</evidence>
<reference evidence="1 2" key="1">
    <citation type="journal article" date="2013" name="PLoS Genet.">
        <title>The genome and development-dependent transcriptomes of Pyronema confluens: a window into fungal evolution.</title>
        <authorList>
            <person name="Traeger S."/>
            <person name="Altegoer F."/>
            <person name="Freitag M."/>
            <person name="Gabaldon T."/>
            <person name="Kempken F."/>
            <person name="Kumar A."/>
            <person name="Marcet-Houben M."/>
            <person name="Poggeler S."/>
            <person name="Stajich J.E."/>
            <person name="Nowrousian M."/>
        </authorList>
    </citation>
    <scope>NUCLEOTIDE SEQUENCE [LARGE SCALE GENOMIC DNA]</scope>
    <source>
        <strain evidence="2">CBS 100304</strain>
        <tissue evidence="1">Vegetative mycelium</tissue>
    </source>
</reference>
<protein>
    <submittedName>
        <fullName evidence="1">Uncharacterized protein</fullName>
    </submittedName>
</protein>
<evidence type="ECO:0000313" key="1">
    <source>
        <dbReference type="EMBL" id="CCX31805.1"/>
    </source>
</evidence>
<dbReference type="AlphaFoldDB" id="U4LR72"/>
<accession>U4LR72</accession>